<name>X0YS20_9ZZZZ</name>
<comment type="caution">
    <text evidence="1">The sequence shown here is derived from an EMBL/GenBank/DDBJ whole genome shotgun (WGS) entry which is preliminary data.</text>
</comment>
<organism evidence="1">
    <name type="scientific">marine sediment metagenome</name>
    <dbReference type="NCBI Taxonomy" id="412755"/>
    <lineage>
        <taxon>unclassified sequences</taxon>
        <taxon>metagenomes</taxon>
        <taxon>ecological metagenomes</taxon>
    </lineage>
</organism>
<dbReference type="CDD" id="cd02513">
    <property type="entry name" value="CMP-NeuAc_Synthase"/>
    <property type="match status" value="1"/>
</dbReference>
<dbReference type="SUPFAM" id="SSF53448">
    <property type="entry name" value="Nucleotide-diphospho-sugar transferases"/>
    <property type="match status" value="1"/>
</dbReference>
<evidence type="ECO:0008006" key="2">
    <source>
        <dbReference type="Google" id="ProtNLM"/>
    </source>
</evidence>
<dbReference type="InterPro" id="IPR050793">
    <property type="entry name" value="CMP-NeuNAc_synthase"/>
</dbReference>
<accession>X0YS20</accession>
<dbReference type="EMBL" id="BARS01042104">
    <property type="protein sequence ID" value="GAG39476.1"/>
    <property type="molecule type" value="Genomic_DNA"/>
</dbReference>
<gene>
    <name evidence="1" type="ORF">S01H1_63938</name>
</gene>
<dbReference type="InterPro" id="IPR029044">
    <property type="entry name" value="Nucleotide-diphossugar_trans"/>
</dbReference>
<dbReference type="PANTHER" id="PTHR21485:SF6">
    <property type="entry name" value="N-ACYLNEURAMINATE CYTIDYLYLTRANSFERASE-RELATED"/>
    <property type="match status" value="1"/>
</dbReference>
<evidence type="ECO:0000313" key="1">
    <source>
        <dbReference type="EMBL" id="GAG39476.1"/>
    </source>
</evidence>
<sequence>MAKNGTPTMAVVFDVIEIILDKSKKNEIIVLLQPTSPLRTADDINNSLELYLNNECESIISVSRIPKPPYWALKIDENKIKPEFDQKYFKMNRQDFKTFYIPNGAIYVSDCESLYKNKSFFSNNIIPYIMPIERSIDIDTEFEFFIAEILMKKFLSD</sequence>
<protein>
    <recommendedName>
        <fullName evidence="2">N-acylneuraminate cytidylyltransferase</fullName>
    </recommendedName>
</protein>
<dbReference type="Gene3D" id="3.90.550.10">
    <property type="entry name" value="Spore Coat Polysaccharide Biosynthesis Protein SpsA, Chain A"/>
    <property type="match status" value="1"/>
</dbReference>
<dbReference type="AlphaFoldDB" id="X0YS20"/>
<proteinExistence type="predicted"/>
<dbReference type="GO" id="GO:0008781">
    <property type="term" value="F:N-acylneuraminate cytidylyltransferase activity"/>
    <property type="evidence" value="ECO:0007669"/>
    <property type="project" value="TreeGrafter"/>
</dbReference>
<reference evidence="1" key="1">
    <citation type="journal article" date="2014" name="Front. Microbiol.">
        <title>High frequency of phylogenetically diverse reductive dehalogenase-homologous genes in deep subseafloor sedimentary metagenomes.</title>
        <authorList>
            <person name="Kawai M."/>
            <person name="Futagami T."/>
            <person name="Toyoda A."/>
            <person name="Takaki Y."/>
            <person name="Nishi S."/>
            <person name="Hori S."/>
            <person name="Arai W."/>
            <person name="Tsubouchi T."/>
            <person name="Morono Y."/>
            <person name="Uchiyama I."/>
            <person name="Ito T."/>
            <person name="Fujiyama A."/>
            <person name="Inagaki F."/>
            <person name="Takami H."/>
        </authorList>
    </citation>
    <scope>NUCLEOTIDE SEQUENCE</scope>
    <source>
        <strain evidence="1">Expedition CK06-06</strain>
    </source>
</reference>
<dbReference type="PANTHER" id="PTHR21485">
    <property type="entry name" value="HAD SUPERFAMILY MEMBERS CMAS AND KDSC"/>
    <property type="match status" value="1"/>
</dbReference>